<evidence type="ECO:0000256" key="2">
    <source>
        <dbReference type="ARBA" id="ARBA00022448"/>
    </source>
</evidence>
<dbReference type="EMBL" id="AP025635">
    <property type="protein sequence ID" value="BDG67512.1"/>
    <property type="molecule type" value="Genomic_DNA"/>
</dbReference>
<dbReference type="RefSeq" id="WP_005234084.1">
    <property type="nucleotide sequence ID" value="NZ_AP025635.1"/>
</dbReference>
<dbReference type="Pfam" id="PF13416">
    <property type="entry name" value="SBP_bac_8"/>
    <property type="match status" value="1"/>
</dbReference>
<evidence type="ECO:0000256" key="4">
    <source>
        <dbReference type="SAM" id="SignalP"/>
    </source>
</evidence>
<dbReference type="PROSITE" id="PS51257">
    <property type="entry name" value="PROKAR_LIPOPROTEIN"/>
    <property type="match status" value="1"/>
</dbReference>
<keyword evidence="3 4" id="KW-0732">Signal</keyword>
<comment type="similarity">
    <text evidence="1">Belongs to the bacterial solute-binding protein 1 family.</text>
</comment>
<dbReference type="SUPFAM" id="SSF53850">
    <property type="entry name" value="Periplasmic binding protein-like II"/>
    <property type="match status" value="1"/>
</dbReference>
<evidence type="ECO:0000256" key="3">
    <source>
        <dbReference type="ARBA" id="ARBA00022729"/>
    </source>
</evidence>
<dbReference type="InterPro" id="IPR006059">
    <property type="entry name" value="SBP"/>
</dbReference>
<keyword evidence="2" id="KW-0813">Transport</keyword>
<dbReference type="PANTHER" id="PTHR30061">
    <property type="entry name" value="MALTOSE-BINDING PERIPLASMIC PROTEIN"/>
    <property type="match status" value="1"/>
</dbReference>
<proteinExistence type="inferred from homology"/>
<evidence type="ECO:0000256" key="1">
    <source>
        <dbReference type="ARBA" id="ARBA00008520"/>
    </source>
</evidence>
<reference evidence="5 6" key="1">
    <citation type="submission" date="2022-03" db="EMBL/GenBank/DDBJ databases">
        <title>Complete genome sequence of Enterococcus innesii DB-1.</title>
        <authorList>
            <person name="Fukuda D."/>
            <person name="Nolasco-Hipolito C."/>
        </authorList>
    </citation>
    <scope>NUCLEOTIDE SEQUENCE [LARGE SCALE GENOMIC DNA]</scope>
    <source>
        <strain evidence="5 6">DB-1</strain>
    </source>
</reference>
<feature type="chain" id="PRO_5045943534" evidence="4">
    <location>
        <begin position="22"/>
        <end position="425"/>
    </location>
</feature>
<dbReference type="Gene3D" id="3.40.190.10">
    <property type="entry name" value="Periplasmic binding protein-like II"/>
    <property type="match status" value="1"/>
</dbReference>
<feature type="signal peptide" evidence="4">
    <location>
        <begin position="1"/>
        <end position="21"/>
    </location>
</feature>
<evidence type="ECO:0000313" key="6">
    <source>
        <dbReference type="Proteomes" id="UP000831692"/>
    </source>
</evidence>
<protein>
    <submittedName>
        <fullName evidence="5">Sugar ABC transporter substrate-binding protein</fullName>
    </submittedName>
</protein>
<evidence type="ECO:0000313" key="5">
    <source>
        <dbReference type="EMBL" id="BDG67512.1"/>
    </source>
</evidence>
<sequence>MTGWKKVVGTGLLLSGAVVLAACGGNEDTSSSTDQTDFTGDSLTIGVWGGNEAEEKSLDEMIQSFEEATGATVEKKVYTDYNTQIQADMAGRTAPDVFYVDAYMFPWFSENGTLAELDPANFESEQFYDSLIDAFTTSDGQLQAVPKDMSTLALYFNTAIFEEAGVSIDEVPDTLEAYVEWLPSFQEKINEAYGDGNVFAMSYNQDMARNYHLATRENAQPINEDGTANLADPAVVDNLSILKELVDTKAAVTPQDIGTGWNGEAFGSGKIAIMDEGNWVYETLKTEFPDIPFVVKEMPTYKGTEGSMMFSVGWGKYVGTEKSALADKWIQHATGQSGMQAWVEGTGTLPSRQDVADAAKITENSDLNVHLEAWDYATIWQKGTTLDTINKAYQNFLPNALNGNMTFEEAMEAADEQANADITAN</sequence>
<keyword evidence="6" id="KW-1185">Reference proteome</keyword>
<accession>A0ABN6NR34</accession>
<organism evidence="5 6">
    <name type="scientific">Enterococcus innesii</name>
    <dbReference type="NCBI Taxonomy" id="2839759"/>
    <lineage>
        <taxon>Bacteria</taxon>
        <taxon>Bacillati</taxon>
        <taxon>Bacillota</taxon>
        <taxon>Bacilli</taxon>
        <taxon>Lactobacillales</taxon>
        <taxon>Enterococcaceae</taxon>
        <taxon>Enterococcus</taxon>
    </lineage>
</organism>
<name>A0ABN6NR34_9ENTE</name>
<dbReference type="Proteomes" id="UP000831692">
    <property type="component" value="Chromosome"/>
</dbReference>
<dbReference type="GeneID" id="83457062"/>
<gene>
    <name evidence="5" type="primary">ugpB_7</name>
    <name evidence="5" type="ORF">ENLAB_10760</name>
</gene>
<dbReference type="PANTHER" id="PTHR30061:SF50">
    <property type="entry name" value="MALTOSE_MALTODEXTRIN-BINDING PERIPLASMIC PROTEIN"/>
    <property type="match status" value="1"/>
</dbReference>